<dbReference type="AlphaFoldDB" id="A0A395HSJ3"/>
<dbReference type="RefSeq" id="XP_025549951.1">
    <property type="nucleotide sequence ID" value="XM_025697743.1"/>
</dbReference>
<feature type="transmembrane region" description="Helical" evidence="5">
    <location>
        <begin position="218"/>
        <end position="239"/>
    </location>
</feature>
<feature type="transmembrane region" description="Helical" evidence="5">
    <location>
        <begin position="245"/>
        <end position="264"/>
    </location>
</feature>
<evidence type="ECO:0000256" key="5">
    <source>
        <dbReference type="SAM" id="Phobius"/>
    </source>
</evidence>
<dbReference type="Proteomes" id="UP000248961">
    <property type="component" value="Unassembled WGS sequence"/>
</dbReference>
<evidence type="ECO:0000256" key="4">
    <source>
        <dbReference type="ARBA" id="ARBA00023136"/>
    </source>
</evidence>
<evidence type="ECO:0000256" key="1">
    <source>
        <dbReference type="ARBA" id="ARBA00004141"/>
    </source>
</evidence>
<feature type="transmembrane region" description="Helical" evidence="5">
    <location>
        <begin position="86"/>
        <end position="104"/>
    </location>
</feature>
<feature type="transmembrane region" description="Helical" evidence="5">
    <location>
        <begin position="55"/>
        <end position="79"/>
    </location>
</feature>
<feature type="transmembrane region" description="Helical" evidence="5">
    <location>
        <begin position="178"/>
        <end position="198"/>
    </location>
</feature>
<evidence type="ECO:0000256" key="2">
    <source>
        <dbReference type="ARBA" id="ARBA00022692"/>
    </source>
</evidence>
<proteinExistence type="predicted"/>
<protein>
    <submittedName>
        <fullName evidence="7">MFS general substrate transporter</fullName>
    </submittedName>
</protein>
<dbReference type="InterPro" id="IPR011701">
    <property type="entry name" value="MFS"/>
</dbReference>
<keyword evidence="8" id="KW-1185">Reference proteome</keyword>
<dbReference type="SUPFAM" id="SSF103473">
    <property type="entry name" value="MFS general substrate transporter"/>
    <property type="match status" value="1"/>
</dbReference>
<evidence type="ECO:0000259" key="6">
    <source>
        <dbReference type="PROSITE" id="PS50850"/>
    </source>
</evidence>
<evidence type="ECO:0000313" key="7">
    <source>
        <dbReference type="EMBL" id="RAL10797.1"/>
    </source>
</evidence>
<feature type="transmembrane region" description="Helical" evidence="5">
    <location>
        <begin position="329"/>
        <end position="349"/>
    </location>
</feature>
<dbReference type="GeneID" id="37202032"/>
<feature type="domain" description="Major facilitator superfamily (MFS) profile" evidence="6">
    <location>
        <begin position="15"/>
        <end position="447"/>
    </location>
</feature>
<dbReference type="GO" id="GO:0016020">
    <property type="term" value="C:membrane"/>
    <property type="evidence" value="ECO:0007669"/>
    <property type="project" value="UniProtKB-SubCell"/>
</dbReference>
<dbReference type="Gene3D" id="1.20.1250.20">
    <property type="entry name" value="MFS general substrate transporter like domains"/>
    <property type="match status" value="2"/>
</dbReference>
<keyword evidence="3 5" id="KW-1133">Transmembrane helix</keyword>
<feature type="transmembrane region" description="Helical" evidence="5">
    <location>
        <begin position="16"/>
        <end position="43"/>
    </location>
</feature>
<organism evidence="7 8">
    <name type="scientific">Aspergillus homomorphus (strain CBS 101889)</name>
    <dbReference type="NCBI Taxonomy" id="1450537"/>
    <lineage>
        <taxon>Eukaryota</taxon>
        <taxon>Fungi</taxon>
        <taxon>Dikarya</taxon>
        <taxon>Ascomycota</taxon>
        <taxon>Pezizomycotina</taxon>
        <taxon>Eurotiomycetes</taxon>
        <taxon>Eurotiomycetidae</taxon>
        <taxon>Eurotiales</taxon>
        <taxon>Aspergillaceae</taxon>
        <taxon>Aspergillus</taxon>
        <taxon>Aspergillus subgen. Circumdati</taxon>
    </lineage>
</organism>
<accession>A0A395HSJ3</accession>
<dbReference type="OrthoDB" id="2130629at2759"/>
<dbReference type="Pfam" id="PF07690">
    <property type="entry name" value="MFS_1"/>
    <property type="match status" value="1"/>
</dbReference>
<dbReference type="PROSITE" id="PS50850">
    <property type="entry name" value="MFS"/>
    <property type="match status" value="1"/>
</dbReference>
<feature type="transmembrane region" description="Helical" evidence="5">
    <location>
        <begin position="148"/>
        <end position="172"/>
    </location>
</feature>
<dbReference type="EMBL" id="KZ824292">
    <property type="protein sequence ID" value="RAL10797.1"/>
    <property type="molecule type" value="Genomic_DNA"/>
</dbReference>
<dbReference type="InterPro" id="IPR036259">
    <property type="entry name" value="MFS_trans_sf"/>
</dbReference>
<dbReference type="InterPro" id="IPR020846">
    <property type="entry name" value="MFS_dom"/>
</dbReference>
<dbReference type="GO" id="GO:0022857">
    <property type="term" value="F:transmembrane transporter activity"/>
    <property type="evidence" value="ECO:0007669"/>
    <property type="project" value="InterPro"/>
</dbReference>
<name>A0A395HSJ3_ASPHC</name>
<dbReference type="PANTHER" id="PTHR42718:SF10">
    <property type="entry name" value="TRANSPORTER, PUTATIVE (AFU_ORTHOLOGUE AFUA_8G06760)-RELATED"/>
    <property type="match status" value="1"/>
</dbReference>
<evidence type="ECO:0000313" key="8">
    <source>
        <dbReference type="Proteomes" id="UP000248961"/>
    </source>
</evidence>
<dbReference type="PANTHER" id="PTHR42718">
    <property type="entry name" value="MAJOR FACILITATOR SUPERFAMILY MULTIDRUG TRANSPORTER MFSC"/>
    <property type="match status" value="1"/>
</dbReference>
<gene>
    <name evidence="7" type="ORF">BO97DRAFT_435678</name>
</gene>
<reference evidence="7 8" key="1">
    <citation type="submission" date="2018-02" db="EMBL/GenBank/DDBJ databases">
        <title>The genomes of Aspergillus section Nigri reveals drivers in fungal speciation.</title>
        <authorList>
            <consortium name="DOE Joint Genome Institute"/>
            <person name="Vesth T.C."/>
            <person name="Nybo J."/>
            <person name="Theobald S."/>
            <person name="Brandl J."/>
            <person name="Frisvad J.C."/>
            <person name="Nielsen K.F."/>
            <person name="Lyhne E.K."/>
            <person name="Kogle M.E."/>
            <person name="Kuo A."/>
            <person name="Riley R."/>
            <person name="Clum A."/>
            <person name="Nolan M."/>
            <person name="Lipzen A."/>
            <person name="Salamov A."/>
            <person name="Henrissat B."/>
            <person name="Wiebenga A."/>
            <person name="De vries R.P."/>
            <person name="Grigoriev I.V."/>
            <person name="Mortensen U.H."/>
            <person name="Andersen M.R."/>
            <person name="Baker S.E."/>
        </authorList>
    </citation>
    <scope>NUCLEOTIDE SEQUENCE [LARGE SCALE GENOMIC DNA]</scope>
    <source>
        <strain evidence="7 8">CBS 101889</strain>
    </source>
</reference>
<comment type="subcellular location">
    <subcellularLocation>
        <location evidence="1">Membrane</location>
        <topology evidence="1">Multi-pass membrane protein</topology>
    </subcellularLocation>
</comment>
<feature type="transmembrane region" description="Helical" evidence="5">
    <location>
        <begin position="370"/>
        <end position="389"/>
    </location>
</feature>
<feature type="transmembrane region" description="Helical" evidence="5">
    <location>
        <begin position="110"/>
        <end position="136"/>
    </location>
</feature>
<evidence type="ECO:0000256" key="3">
    <source>
        <dbReference type="ARBA" id="ARBA00022989"/>
    </source>
</evidence>
<dbReference type="VEuPathDB" id="FungiDB:BO97DRAFT_435678"/>
<feature type="transmembrane region" description="Helical" evidence="5">
    <location>
        <begin position="425"/>
        <end position="443"/>
    </location>
</feature>
<keyword evidence="2 5" id="KW-0812">Transmembrane</keyword>
<sequence>MEEDAPSRPVSKSRAFFIITCITCITGNGKLLSGLLTVVIPVIARDLLIPADKQLWPTSALSLACGCTLIPFGAAVEILGYRRASLFGGFLQAASVLGTGLGARHELDELIALCAMAGLAASFCLPSTVGVAGLVFPANSDLRQRSIAFASMGGGQCIGLGLGLVLGGVFTGATSWRWAFYMTAILNGAVIALGLWALPRDIDTPLSRSSLARLARTIDWVGALLISASLSLLSFILAVASGPSATITLLALGAALLPAFALWVHRQTRLNRPALIPNHMWRNPAPPRYFHDVRGLSTLTSAFYFLPAPVAGLLMSIAIGVFLPYLRPAWLVPAACSISGLAPLLLACLCRVNGPGYWHGVFQAMALNPVGADLIYTIANLVTTAAFPANMEALAGGVFNTLAQIGKSVWIASSAALLMGYRAGWWYNCALGFASIAVNFVGLRKIGRLEVKRD</sequence>
<feature type="transmembrane region" description="Helical" evidence="5">
    <location>
        <begin position="302"/>
        <end position="323"/>
    </location>
</feature>
<keyword evidence="4 5" id="KW-0472">Membrane</keyword>